<dbReference type="PROSITE" id="PS50157">
    <property type="entry name" value="ZINC_FINGER_C2H2_2"/>
    <property type="match status" value="1"/>
</dbReference>
<organism evidence="3 4">
    <name type="scientific">Ladona fulva</name>
    <name type="common">Scarce chaser dragonfly</name>
    <name type="synonym">Libellula fulva</name>
    <dbReference type="NCBI Taxonomy" id="123851"/>
    <lineage>
        <taxon>Eukaryota</taxon>
        <taxon>Metazoa</taxon>
        <taxon>Ecdysozoa</taxon>
        <taxon>Arthropoda</taxon>
        <taxon>Hexapoda</taxon>
        <taxon>Insecta</taxon>
        <taxon>Pterygota</taxon>
        <taxon>Palaeoptera</taxon>
        <taxon>Odonata</taxon>
        <taxon>Epiprocta</taxon>
        <taxon>Anisoptera</taxon>
        <taxon>Libelluloidea</taxon>
        <taxon>Libellulidae</taxon>
        <taxon>Ladona</taxon>
    </lineage>
</organism>
<proteinExistence type="predicted"/>
<keyword evidence="1" id="KW-0863">Zinc-finger</keyword>
<dbReference type="EMBL" id="KZ308214">
    <property type="protein sequence ID" value="KAG8224869.1"/>
    <property type="molecule type" value="Genomic_DNA"/>
</dbReference>
<dbReference type="OrthoDB" id="8376278at2759"/>
<evidence type="ECO:0000259" key="2">
    <source>
        <dbReference type="PROSITE" id="PS50157"/>
    </source>
</evidence>
<dbReference type="PROSITE" id="PS00028">
    <property type="entry name" value="ZINC_FINGER_C2H2_1"/>
    <property type="match status" value="1"/>
</dbReference>
<reference evidence="3" key="1">
    <citation type="submission" date="2013-04" db="EMBL/GenBank/DDBJ databases">
        <authorList>
            <person name="Qu J."/>
            <person name="Murali S.C."/>
            <person name="Bandaranaike D."/>
            <person name="Bellair M."/>
            <person name="Blankenburg K."/>
            <person name="Chao H."/>
            <person name="Dinh H."/>
            <person name="Doddapaneni H."/>
            <person name="Downs B."/>
            <person name="Dugan-Rocha S."/>
            <person name="Elkadiri S."/>
            <person name="Gnanaolivu R.D."/>
            <person name="Hernandez B."/>
            <person name="Javaid M."/>
            <person name="Jayaseelan J.C."/>
            <person name="Lee S."/>
            <person name="Li M."/>
            <person name="Ming W."/>
            <person name="Munidasa M."/>
            <person name="Muniz J."/>
            <person name="Nguyen L."/>
            <person name="Ongeri F."/>
            <person name="Osuji N."/>
            <person name="Pu L.-L."/>
            <person name="Puazo M."/>
            <person name="Qu C."/>
            <person name="Quiroz J."/>
            <person name="Raj R."/>
            <person name="Weissenberger G."/>
            <person name="Xin Y."/>
            <person name="Zou X."/>
            <person name="Han Y."/>
            <person name="Richards S."/>
            <person name="Worley K."/>
            <person name="Muzny D."/>
            <person name="Gibbs R."/>
        </authorList>
    </citation>
    <scope>NUCLEOTIDE SEQUENCE</scope>
    <source>
        <strain evidence="3">Sampled in the wild</strain>
    </source>
</reference>
<keyword evidence="1" id="KW-0862">Zinc</keyword>
<keyword evidence="4" id="KW-1185">Reference proteome</keyword>
<feature type="domain" description="C2H2-type" evidence="2">
    <location>
        <begin position="2"/>
        <end position="30"/>
    </location>
</feature>
<gene>
    <name evidence="3" type="ORF">J437_LFUL006463</name>
</gene>
<sequence>MYACRYCGQSMRLRQSLRRHLVGRHPEHREEWNIAGALDAMLTTLGDSSSATVKLGVSAPLASSLAVHSRTNFVDVAESAEILLTVAAGIHTIDGVEQVVTGLNSRADEDNSETMVGKMEPLVIGGTEATVCGTVGQDGVVVNDACFAEISSATEVIAEVPTDEVPLTGHTFILEDGSIIQQDGNNSADILLCVLGTDIQPADLNLE</sequence>
<dbReference type="Proteomes" id="UP000792457">
    <property type="component" value="Unassembled WGS sequence"/>
</dbReference>
<name>A0A8K0NYV1_LADFU</name>
<dbReference type="GO" id="GO:0008270">
    <property type="term" value="F:zinc ion binding"/>
    <property type="evidence" value="ECO:0007669"/>
    <property type="project" value="UniProtKB-KW"/>
</dbReference>
<accession>A0A8K0NYV1</accession>
<evidence type="ECO:0000313" key="4">
    <source>
        <dbReference type="Proteomes" id="UP000792457"/>
    </source>
</evidence>
<evidence type="ECO:0000256" key="1">
    <source>
        <dbReference type="PROSITE-ProRule" id="PRU00042"/>
    </source>
</evidence>
<dbReference type="InterPro" id="IPR013087">
    <property type="entry name" value="Znf_C2H2_type"/>
</dbReference>
<comment type="caution">
    <text evidence="3">The sequence shown here is derived from an EMBL/GenBank/DDBJ whole genome shotgun (WGS) entry which is preliminary data.</text>
</comment>
<evidence type="ECO:0000313" key="3">
    <source>
        <dbReference type="EMBL" id="KAG8224869.1"/>
    </source>
</evidence>
<dbReference type="AlphaFoldDB" id="A0A8K0NYV1"/>
<keyword evidence="1" id="KW-0479">Metal-binding</keyword>
<protein>
    <recommendedName>
        <fullName evidence="2">C2H2-type domain-containing protein</fullName>
    </recommendedName>
</protein>
<reference evidence="3" key="2">
    <citation type="submission" date="2017-10" db="EMBL/GenBank/DDBJ databases">
        <title>Ladona fulva Genome sequencing and assembly.</title>
        <authorList>
            <person name="Murali S."/>
            <person name="Richards S."/>
            <person name="Bandaranaike D."/>
            <person name="Bellair M."/>
            <person name="Blankenburg K."/>
            <person name="Chao H."/>
            <person name="Dinh H."/>
            <person name="Doddapaneni H."/>
            <person name="Dugan-Rocha S."/>
            <person name="Elkadiri S."/>
            <person name="Gnanaolivu R."/>
            <person name="Hernandez B."/>
            <person name="Skinner E."/>
            <person name="Javaid M."/>
            <person name="Lee S."/>
            <person name="Li M."/>
            <person name="Ming W."/>
            <person name="Munidasa M."/>
            <person name="Muniz J."/>
            <person name="Nguyen L."/>
            <person name="Hughes D."/>
            <person name="Osuji N."/>
            <person name="Pu L.-L."/>
            <person name="Puazo M."/>
            <person name="Qu C."/>
            <person name="Quiroz J."/>
            <person name="Raj R."/>
            <person name="Weissenberger G."/>
            <person name="Xin Y."/>
            <person name="Zou X."/>
            <person name="Han Y."/>
            <person name="Worley K."/>
            <person name="Muzny D."/>
            <person name="Gibbs R."/>
        </authorList>
    </citation>
    <scope>NUCLEOTIDE SEQUENCE</scope>
    <source>
        <strain evidence="3">Sampled in the wild</strain>
    </source>
</reference>